<feature type="transmembrane region" description="Helical" evidence="7">
    <location>
        <begin position="149"/>
        <end position="169"/>
    </location>
</feature>
<feature type="transmembrane region" description="Helical" evidence="7">
    <location>
        <begin position="392"/>
        <end position="411"/>
    </location>
</feature>
<keyword evidence="6" id="KW-0411">Iron-sulfur</keyword>
<keyword evidence="7" id="KW-0812">Transmembrane</keyword>
<keyword evidence="7" id="KW-1133">Transmembrane helix</keyword>
<dbReference type="Pfam" id="PF12838">
    <property type="entry name" value="Fer4_7"/>
    <property type="match status" value="1"/>
</dbReference>
<dbReference type="PANTHER" id="PTHR30176">
    <property type="entry name" value="FERREDOXIN-TYPE PROTEIN NAPH"/>
    <property type="match status" value="1"/>
</dbReference>
<dbReference type="InterPro" id="IPR051684">
    <property type="entry name" value="Electron_Trans/Redox"/>
</dbReference>
<feature type="transmembrane region" description="Helical" evidence="7">
    <location>
        <begin position="431"/>
        <end position="449"/>
    </location>
</feature>
<keyword evidence="3" id="KW-0479">Metal-binding</keyword>
<dbReference type="GO" id="GO:0046872">
    <property type="term" value="F:metal ion binding"/>
    <property type="evidence" value="ECO:0007669"/>
    <property type="project" value="UniProtKB-KW"/>
</dbReference>
<evidence type="ECO:0000256" key="4">
    <source>
        <dbReference type="ARBA" id="ARBA00022982"/>
    </source>
</evidence>
<keyword evidence="5" id="KW-0408">Iron</keyword>
<name>A0A2R6C382_9ARCH</name>
<dbReference type="InterPro" id="IPR017896">
    <property type="entry name" value="4Fe4S_Fe-S-bd"/>
</dbReference>
<keyword evidence="2" id="KW-0004">4Fe-4S</keyword>
<evidence type="ECO:0000259" key="8">
    <source>
        <dbReference type="PROSITE" id="PS51379"/>
    </source>
</evidence>
<feature type="transmembrane region" description="Helical" evidence="7">
    <location>
        <begin position="544"/>
        <end position="566"/>
    </location>
</feature>
<feature type="transmembrane region" description="Helical" evidence="7">
    <location>
        <begin position="64"/>
        <end position="87"/>
    </location>
</feature>
<feature type="transmembrane region" description="Helical" evidence="7">
    <location>
        <begin position="176"/>
        <end position="197"/>
    </location>
</feature>
<feature type="transmembrane region" description="Helical" evidence="7">
    <location>
        <begin position="236"/>
        <end position="255"/>
    </location>
</feature>
<proteinExistence type="predicted"/>
<reference evidence="9 10" key="1">
    <citation type="submission" date="2017-04" db="EMBL/GenBank/DDBJ databases">
        <title>Novel microbial lineages endemic to geothermal iron-oxide mats fill important gaps in the evolutionary history of Archaea.</title>
        <authorList>
            <person name="Jay Z.J."/>
            <person name="Beam J.P."/>
            <person name="Dlakic M."/>
            <person name="Rusch D.B."/>
            <person name="Kozubal M.A."/>
            <person name="Inskeep W.P."/>
        </authorList>
    </citation>
    <scope>NUCLEOTIDE SEQUENCE [LARGE SCALE GENOMIC DNA]</scope>
    <source>
        <strain evidence="9">ECH_B_SAG-G16</strain>
    </source>
</reference>
<evidence type="ECO:0000256" key="5">
    <source>
        <dbReference type="ARBA" id="ARBA00023004"/>
    </source>
</evidence>
<feature type="transmembrane region" description="Helical" evidence="7">
    <location>
        <begin position="6"/>
        <end position="27"/>
    </location>
</feature>
<feature type="transmembrane region" description="Helical" evidence="7">
    <location>
        <begin position="39"/>
        <end position="58"/>
    </location>
</feature>
<dbReference type="PANTHER" id="PTHR30176:SF3">
    <property type="entry name" value="FERREDOXIN-TYPE PROTEIN NAPH"/>
    <property type="match status" value="1"/>
</dbReference>
<dbReference type="Proteomes" id="UP000241886">
    <property type="component" value="Unassembled WGS sequence"/>
</dbReference>
<dbReference type="GO" id="GO:0051539">
    <property type="term" value="F:4 iron, 4 sulfur cluster binding"/>
    <property type="evidence" value="ECO:0007669"/>
    <property type="project" value="UniProtKB-KW"/>
</dbReference>
<feature type="transmembrane region" description="Helical" evidence="7">
    <location>
        <begin position="362"/>
        <end position="380"/>
    </location>
</feature>
<feature type="transmembrane region" description="Helical" evidence="7">
    <location>
        <begin position="203"/>
        <end position="224"/>
    </location>
</feature>
<keyword evidence="4" id="KW-0249">Electron transport</keyword>
<feature type="domain" description="4Fe-4S ferredoxin-type" evidence="8">
    <location>
        <begin position="586"/>
        <end position="618"/>
    </location>
</feature>
<organism evidence="9 10">
    <name type="scientific">Candidatus Marsarchaeota G2 archaeon ECH_B_SAG-G16</name>
    <dbReference type="NCBI Taxonomy" id="1978167"/>
    <lineage>
        <taxon>Archaea</taxon>
        <taxon>Candidatus Marsarchaeota</taxon>
        <taxon>Candidatus Marsarchaeota group 2</taxon>
    </lineage>
</organism>
<accession>A0A2R6C382</accession>
<comment type="caution">
    <text evidence="9">The sequence shown here is derived from an EMBL/GenBank/DDBJ whole genome shotgun (WGS) entry which is preliminary data.</text>
</comment>
<dbReference type="AlphaFoldDB" id="A0A2R6C382"/>
<evidence type="ECO:0000256" key="6">
    <source>
        <dbReference type="ARBA" id="ARBA00023014"/>
    </source>
</evidence>
<protein>
    <recommendedName>
        <fullName evidence="8">4Fe-4S ferredoxin-type domain-containing protein</fullName>
    </recommendedName>
</protein>
<keyword evidence="1" id="KW-0813">Transport</keyword>
<feature type="transmembrane region" description="Helical" evidence="7">
    <location>
        <begin position="300"/>
        <end position="317"/>
    </location>
</feature>
<dbReference type="GO" id="GO:0005886">
    <property type="term" value="C:plasma membrane"/>
    <property type="evidence" value="ECO:0007669"/>
    <property type="project" value="TreeGrafter"/>
</dbReference>
<feature type="transmembrane region" description="Helical" evidence="7">
    <location>
        <begin position="507"/>
        <end position="532"/>
    </location>
</feature>
<evidence type="ECO:0000256" key="7">
    <source>
        <dbReference type="SAM" id="Phobius"/>
    </source>
</evidence>
<evidence type="ECO:0000256" key="1">
    <source>
        <dbReference type="ARBA" id="ARBA00022448"/>
    </source>
</evidence>
<dbReference type="Gene3D" id="3.30.70.20">
    <property type="match status" value="1"/>
</dbReference>
<dbReference type="SUPFAM" id="SSF54862">
    <property type="entry name" value="4Fe-4S ferredoxins"/>
    <property type="match status" value="1"/>
</dbReference>
<dbReference type="PROSITE" id="PS51379">
    <property type="entry name" value="4FE4S_FER_2"/>
    <property type="match status" value="2"/>
</dbReference>
<evidence type="ECO:0000256" key="2">
    <source>
        <dbReference type="ARBA" id="ARBA00022485"/>
    </source>
</evidence>
<keyword evidence="7" id="KW-0472">Membrane</keyword>
<dbReference type="EMBL" id="NEXO01000033">
    <property type="protein sequence ID" value="PSO05347.1"/>
    <property type="molecule type" value="Genomic_DNA"/>
</dbReference>
<evidence type="ECO:0000256" key="3">
    <source>
        <dbReference type="ARBA" id="ARBA00022723"/>
    </source>
</evidence>
<gene>
    <name evidence="9" type="ORF">B9Q13_02190</name>
</gene>
<evidence type="ECO:0000313" key="9">
    <source>
        <dbReference type="EMBL" id="PSO05347.1"/>
    </source>
</evidence>
<evidence type="ECO:0000313" key="10">
    <source>
        <dbReference type="Proteomes" id="UP000241886"/>
    </source>
</evidence>
<feature type="domain" description="4Fe-4S ferredoxin-type" evidence="8">
    <location>
        <begin position="621"/>
        <end position="650"/>
    </location>
</feature>
<sequence>MGYLEPILWAIAAVMVYVTARIIKYAGRVKNELEHSLSVFLLAMMASMFGGATVYFLYRGPESLVAAVAVSSAVMVGAFIPVLNTLVKLSSTQSPPPQLQGLLSRRVGGGLLIVLLAIMNEVLMGWAFALASAQLNPSTGVVAQLDQAVASYWFVFPMAAEMALSSYYFRRDFERSVYIVFVFQAAIMVLTPTAIANTRWEEVSVYVGGSMMTAMFIYVFDYLYKHRRLNSVFGEYIFRLLVVYTLMMGGLFLWMVTRQPALFDVSIVGEMLIYFDGVLSPLRYAESKQRSWLLEPSWTFRMLVAIFAAEFFMGGVFDLEYYGAHTFLSALTLAPLMGNPLNVAGAAAYNFVEAFSLITGSAWYLVMMGAEMGSLVVFRIREVKVRETRIRLTLMLLAYFAYAVLLPYFVIPSRKLPNIPFVGQAMGIGTVSPVAPAFAFGIVTTYLIYGALSLLFGARVLCSGTCTAATMYQGTFYDAMKSFNRTTKTGRKLLGSRITKTYKATSTLVWISLVVAATASYLNSVGVVHITVYGQDAAQFLYSFYFNFLWYIVFMLIPFIGTYGCVTTGMCHWGMTNQWISRLGFFRLKVRDRELCVKCPTKDCSRACPVGLTDMPGQFIAKGEFRASKCIGVGDCVESCPYGNIYFYDVRNWLREKLGIKPRTTTIHMIQLKDSPKG</sequence>
<feature type="transmembrane region" description="Helical" evidence="7">
    <location>
        <begin position="107"/>
        <end position="129"/>
    </location>
</feature>